<gene>
    <name evidence="2" type="ORF">COS26_01870</name>
</gene>
<evidence type="ECO:0008006" key="4">
    <source>
        <dbReference type="Google" id="ProtNLM"/>
    </source>
</evidence>
<evidence type="ECO:0000256" key="1">
    <source>
        <dbReference type="SAM" id="Coils"/>
    </source>
</evidence>
<name>A0A2M7D7W8_9BACT</name>
<accession>A0A2M7D7W8</accession>
<feature type="coiled-coil region" evidence="1">
    <location>
        <begin position="47"/>
        <end position="74"/>
    </location>
</feature>
<sequence>MEEQKTIQVNLDPNLYAATNITIGFDEEQFIFTIFSGNQARRFSVSSKHAKRILLLLEKQIADYEKKFSMIETKLPEKTGTGKEEQVGFIK</sequence>
<dbReference type="Proteomes" id="UP000230304">
    <property type="component" value="Unassembled WGS sequence"/>
</dbReference>
<comment type="caution">
    <text evidence="2">The sequence shown here is derived from an EMBL/GenBank/DDBJ whole genome shotgun (WGS) entry which is preliminary data.</text>
</comment>
<proteinExistence type="predicted"/>
<dbReference type="AlphaFoldDB" id="A0A2M7D7W8"/>
<dbReference type="EMBL" id="PEUA01000043">
    <property type="protein sequence ID" value="PIV42582.1"/>
    <property type="molecule type" value="Genomic_DNA"/>
</dbReference>
<reference evidence="3" key="1">
    <citation type="submission" date="2017-09" db="EMBL/GenBank/DDBJ databases">
        <title>Depth-based differentiation of microbial function through sediment-hosted aquifers and enrichment of novel symbionts in the deep terrestrial subsurface.</title>
        <authorList>
            <person name="Probst A.J."/>
            <person name="Ladd B."/>
            <person name="Jarett J.K."/>
            <person name="Geller-Mcgrath D.E."/>
            <person name="Sieber C.M.K."/>
            <person name="Emerson J.B."/>
            <person name="Anantharaman K."/>
            <person name="Thomas B.C."/>
            <person name="Malmstrom R."/>
            <person name="Stieglmeier M."/>
            <person name="Klingl A."/>
            <person name="Woyke T."/>
            <person name="Ryan C.M."/>
            <person name="Banfield J.F."/>
        </authorList>
    </citation>
    <scope>NUCLEOTIDE SEQUENCE [LARGE SCALE GENOMIC DNA]</scope>
</reference>
<keyword evidence="1" id="KW-0175">Coiled coil</keyword>
<evidence type="ECO:0000313" key="2">
    <source>
        <dbReference type="EMBL" id="PIV42582.1"/>
    </source>
</evidence>
<protein>
    <recommendedName>
        <fullName evidence="4">DUF3467 domain-containing protein</fullName>
    </recommendedName>
</protein>
<organism evidence="2 3">
    <name type="scientific">Candidatus Nealsonbacteria bacterium CG02_land_8_20_14_3_00_40_11</name>
    <dbReference type="NCBI Taxonomy" id="1974700"/>
    <lineage>
        <taxon>Bacteria</taxon>
        <taxon>Candidatus Nealsoniibacteriota</taxon>
    </lineage>
</organism>
<evidence type="ECO:0000313" key="3">
    <source>
        <dbReference type="Proteomes" id="UP000230304"/>
    </source>
</evidence>